<reference evidence="3" key="1">
    <citation type="submission" date="2016-11" db="EMBL/GenBank/DDBJ databases">
        <authorList>
            <person name="Varghese N."/>
            <person name="Submissions S."/>
        </authorList>
    </citation>
    <scope>NUCLEOTIDE SEQUENCE [LARGE SCALE GENOMIC DNA]</scope>
    <source>
        <strain evidence="3">DSM 24579</strain>
    </source>
</reference>
<dbReference type="PANTHER" id="PTHR31157:SF1">
    <property type="entry name" value="SCP DOMAIN-CONTAINING PROTEIN"/>
    <property type="match status" value="1"/>
</dbReference>
<dbReference type="Gene3D" id="3.40.33.10">
    <property type="entry name" value="CAP"/>
    <property type="match status" value="1"/>
</dbReference>
<dbReference type="PANTHER" id="PTHR31157">
    <property type="entry name" value="SCP DOMAIN-CONTAINING PROTEIN"/>
    <property type="match status" value="1"/>
</dbReference>
<proteinExistence type="predicted"/>
<dbReference type="Pfam" id="PF00188">
    <property type="entry name" value="CAP"/>
    <property type="match status" value="1"/>
</dbReference>
<dbReference type="RefSeq" id="WP_072876763.1">
    <property type="nucleotide sequence ID" value="NZ_FQVT01000001.1"/>
</dbReference>
<feature type="domain" description="SCP" evidence="1">
    <location>
        <begin position="49"/>
        <end position="158"/>
    </location>
</feature>
<dbReference type="EMBL" id="FQVT01000001">
    <property type="protein sequence ID" value="SHF60563.1"/>
    <property type="molecule type" value="Genomic_DNA"/>
</dbReference>
<dbReference type="SUPFAM" id="SSF55797">
    <property type="entry name" value="PR-1-like"/>
    <property type="match status" value="1"/>
</dbReference>
<keyword evidence="3" id="KW-1185">Reference proteome</keyword>
<evidence type="ECO:0000259" key="1">
    <source>
        <dbReference type="Pfam" id="PF00188"/>
    </source>
</evidence>
<dbReference type="InterPro" id="IPR014044">
    <property type="entry name" value="CAP_dom"/>
</dbReference>
<evidence type="ECO:0000313" key="2">
    <source>
        <dbReference type="EMBL" id="SHF60563.1"/>
    </source>
</evidence>
<name>A0A1M5D0L8_SALEC</name>
<accession>A0A1M5D0L8</accession>
<evidence type="ECO:0000313" key="3">
    <source>
        <dbReference type="Proteomes" id="UP000183945"/>
    </source>
</evidence>
<dbReference type="InterPro" id="IPR035940">
    <property type="entry name" value="CAP_sf"/>
</dbReference>
<organism evidence="2 3">
    <name type="scientific">Salegentibacter echinorum</name>
    <dbReference type="NCBI Taxonomy" id="1073325"/>
    <lineage>
        <taxon>Bacteria</taxon>
        <taxon>Pseudomonadati</taxon>
        <taxon>Bacteroidota</taxon>
        <taxon>Flavobacteriia</taxon>
        <taxon>Flavobacteriales</taxon>
        <taxon>Flavobacteriaceae</taxon>
        <taxon>Salegentibacter</taxon>
    </lineage>
</organism>
<dbReference type="OrthoDB" id="982527at2"/>
<sequence length="164" mass="18787">MLRKIIKIHFIFLAVLPISSCTSEDNTSTPVEIVAEKSFDYSKIEKEILKLVNDYRTTLELNSLYPKAEISLEARVHNFYMIEKGETSHDNFAARSNSLKKVLNAKAIGENVAYGYRTANAVVDAWIESEGHRENLEGNFTHFGISVERDEAGRYYFTNIFLRQ</sequence>
<dbReference type="AlphaFoldDB" id="A0A1M5D0L8"/>
<dbReference type="STRING" id="1073325.SAMN05444483_101751"/>
<gene>
    <name evidence="2" type="ORF">SAMN05444483_101751</name>
</gene>
<dbReference type="CDD" id="cd05379">
    <property type="entry name" value="CAP_bacterial"/>
    <property type="match status" value="1"/>
</dbReference>
<protein>
    <submittedName>
        <fullName evidence="2">Cysteine-rich secretory protein family protein</fullName>
    </submittedName>
</protein>
<dbReference type="Proteomes" id="UP000183945">
    <property type="component" value="Unassembled WGS sequence"/>
</dbReference>